<dbReference type="OMA" id="AINCFHA"/>
<dbReference type="OrthoDB" id="185373at2759"/>
<dbReference type="EMBL" id="CDSF01000112">
    <property type="protein sequence ID" value="CEP01309.1"/>
    <property type="molecule type" value="Genomic_DNA"/>
</dbReference>
<evidence type="ECO:0008006" key="5">
    <source>
        <dbReference type="Google" id="ProtNLM"/>
    </source>
</evidence>
<dbReference type="Gene3D" id="1.25.40.10">
    <property type="entry name" value="Tetratricopeptide repeat domain"/>
    <property type="match status" value="2"/>
</dbReference>
<gene>
    <name evidence="3" type="ORF">PBRA_001915</name>
</gene>
<dbReference type="Pfam" id="PF01535">
    <property type="entry name" value="PPR"/>
    <property type="match status" value="2"/>
</dbReference>
<name>A0A0G4J1U5_PLABS</name>
<evidence type="ECO:0000256" key="1">
    <source>
        <dbReference type="ARBA" id="ARBA00022737"/>
    </source>
</evidence>
<dbReference type="STRING" id="37360.A0A0G4J1U5"/>
<organism evidence="3 4">
    <name type="scientific">Plasmodiophora brassicae</name>
    <name type="common">Clubroot disease agent</name>
    <dbReference type="NCBI Taxonomy" id="37360"/>
    <lineage>
        <taxon>Eukaryota</taxon>
        <taxon>Sar</taxon>
        <taxon>Rhizaria</taxon>
        <taxon>Endomyxa</taxon>
        <taxon>Phytomyxea</taxon>
        <taxon>Plasmodiophorida</taxon>
        <taxon>Plasmodiophoridae</taxon>
        <taxon>Plasmodiophora</taxon>
    </lineage>
</organism>
<proteinExistence type="predicted"/>
<dbReference type="PANTHER" id="PTHR47447:SF23">
    <property type="entry name" value="PENTACOTRIPEPTIDE-REPEAT REGION OF PRORP DOMAIN-CONTAINING PROTEIN"/>
    <property type="match status" value="1"/>
</dbReference>
<protein>
    <recommendedName>
        <fullName evidence="5">Pentacotripeptide-repeat region of PRORP domain-containing protein</fullName>
    </recommendedName>
</protein>
<evidence type="ECO:0000313" key="3">
    <source>
        <dbReference type="EMBL" id="CEP01309.1"/>
    </source>
</evidence>
<dbReference type="PROSITE" id="PS51375">
    <property type="entry name" value="PPR"/>
    <property type="match status" value="1"/>
</dbReference>
<evidence type="ECO:0000256" key="2">
    <source>
        <dbReference type="PROSITE-ProRule" id="PRU00708"/>
    </source>
</evidence>
<dbReference type="InterPro" id="IPR011990">
    <property type="entry name" value="TPR-like_helical_dom_sf"/>
</dbReference>
<feature type="repeat" description="PPR" evidence="2">
    <location>
        <begin position="361"/>
        <end position="395"/>
    </location>
</feature>
<dbReference type="PANTHER" id="PTHR47447">
    <property type="entry name" value="OS03G0856100 PROTEIN"/>
    <property type="match status" value="1"/>
</dbReference>
<sequence length="506" mass="54958">MRLCVPHRIQRPGRGSSRGRAASNSLASRHVKAFRLLTEYRRWPSVPAAVRFLEATPAPSQGWDVFRHVVDSRLRPRLPFFQIMLLFCQRHMPCKAPDVLRAALRRRVPVRQDDSLFCAFLGACKRARPPMLQDALDLYRECGPKTDEVISAVVSICRASNRPDAALPLVADAVDSNARLCETLVCTFAASCAESRTALAADTAERLVDLMRSGRVDAYRVDALYEDLVRALLAQDRFDSALGCLDVMASRSVPPSATALAMCISAFANAGRVEQAMSLFDAMQQQQQQRRVPLVAPAFVALVAACGGGQALESLDALHRVAAQTSRLENKLIANAFIVAYGRCRRPSVSEGVFRGVRDPDASTFDAMMTAYQANDMLPEAAAVFRSLKRTGLALTREAAVNALCLLARSNCVPDAMHVFDHMVKRSMSVPPTVLASLVGACGRASQFDALERIAHYCTSCGSPPDAGVVSAFVAACQQCNRPEYAQQFVCSVPAPDLSPATLLGQ</sequence>
<reference evidence="3 4" key="1">
    <citation type="submission" date="2015-02" db="EMBL/GenBank/DDBJ databases">
        <authorList>
            <person name="Chooi Y.-H."/>
        </authorList>
    </citation>
    <scope>NUCLEOTIDE SEQUENCE [LARGE SCALE GENOMIC DNA]</scope>
    <source>
        <strain evidence="3">E3</strain>
    </source>
</reference>
<dbReference type="NCBIfam" id="TIGR00756">
    <property type="entry name" value="PPR"/>
    <property type="match status" value="1"/>
</dbReference>
<dbReference type="AlphaFoldDB" id="A0A0G4J1U5"/>
<dbReference type="Proteomes" id="UP000039324">
    <property type="component" value="Unassembled WGS sequence"/>
</dbReference>
<accession>A0A0G4J1U5</accession>
<dbReference type="InterPro" id="IPR002885">
    <property type="entry name" value="PPR_rpt"/>
</dbReference>
<evidence type="ECO:0000313" key="4">
    <source>
        <dbReference type="Proteomes" id="UP000039324"/>
    </source>
</evidence>
<keyword evidence="4" id="KW-1185">Reference proteome</keyword>
<keyword evidence="1" id="KW-0677">Repeat</keyword>